<sequence length="71" mass="8190">MEGRWPTVSRAVLFDHFYWAKAANSNLFSTFYQGRKQLCPPAREDASNCKQAACWLLPLAQAPPKREKNNY</sequence>
<comment type="caution">
    <text evidence="1">The sequence shown here is derived from an EMBL/GenBank/DDBJ whole genome shotgun (WGS) entry which is preliminary data.</text>
</comment>
<keyword evidence="2" id="KW-1185">Reference proteome</keyword>
<proteinExistence type="predicted"/>
<accession>A0A0V1DAI6</accession>
<dbReference type="AlphaFoldDB" id="A0A0V1DAI6"/>
<evidence type="ECO:0000313" key="2">
    <source>
        <dbReference type="Proteomes" id="UP000054653"/>
    </source>
</evidence>
<dbReference type="Proteomes" id="UP000054653">
    <property type="component" value="Unassembled WGS sequence"/>
</dbReference>
<protein>
    <submittedName>
        <fullName evidence="1">Uncharacterized protein</fullName>
    </submittedName>
</protein>
<dbReference type="EMBL" id="JYDI01000021">
    <property type="protein sequence ID" value="KRY58490.1"/>
    <property type="molecule type" value="Genomic_DNA"/>
</dbReference>
<organism evidence="1 2">
    <name type="scientific">Trichinella britovi</name>
    <name type="common">Parasitic roundworm</name>
    <dbReference type="NCBI Taxonomy" id="45882"/>
    <lineage>
        <taxon>Eukaryota</taxon>
        <taxon>Metazoa</taxon>
        <taxon>Ecdysozoa</taxon>
        <taxon>Nematoda</taxon>
        <taxon>Enoplea</taxon>
        <taxon>Dorylaimia</taxon>
        <taxon>Trichinellida</taxon>
        <taxon>Trichinellidae</taxon>
        <taxon>Trichinella</taxon>
    </lineage>
</organism>
<reference evidence="1 2" key="1">
    <citation type="submission" date="2015-01" db="EMBL/GenBank/DDBJ databases">
        <title>Evolution of Trichinella species and genotypes.</title>
        <authorList>
            <person name="Korhonen P.K."/>
            <person name="Edoardo P."/>
            <person name="Giuseppe L.R."/>
            <person name="Gasser R.B."/>
        </authorList>
    </citation>
    <scope>NUCLEOTIDE SEQUENCE [LARGE SCALE GENOMIC DNA]</scope>
    <source>
        <strain evidence="1">ISS120</strain>
    </source>
</reference>
<gene>
    <name evidence="1" type="ORF">T03_150</name>
</gene>
<name>A0A0V1DAI6_TRIBR</name>
<evidence type="ECO:0000313" key="1">
    <source>
        <dbReference type="EMBL" id="KRY58490.1"/>
    </source>
</evidence>